<sequence>MLTITNRTRYLLLTLMYLGMIGVGLFLQFVIELEPCPLCILQRMAIMGTGLIALTALIQNPHSNKANRIYTVLLELGTFTSIGIALRHIWIQHLPADEAASCGPGLEVTLDNIIAYFPQGSVTEALFRSSAECSEVSWRLLGLSLPELTLPFFVALAVYYAWLFFNQLKN</sequence>
<comment type="subcellular location">
    <subcellularLocation>
        <location evidence="1">Cell inner membrane</location>
        <topology evidence="1">Multi-pass membrane protein</topology>
    </subcellularLocation>
    <subcellularLocation>
        <location evidence="14">Cell membrane</location>
        <topology evidence="14">Multi-pass membrane protein</topology>
    </subcellularLocation>
</comment>
<dbReference type="Gene3D" id="1.20.1550.10">
    <property type="entry name" value="DsbB-like"/>
    <property type="match status" value="1"/>
</dbReference>
<evidence type="ECO:0000256" key="10">
    <source>
        <dbReference type="ARBA" id="ARBA00023136"/>
    </source>
</evidence>
<dbReference type="Pfam" id="PF02600">
    <property type="entry name" value="DsbB"/>
    <property type="match status" value="1"/>
</dbReference>
<evidence type="ECO:0000256" key="6">
    <source>
        <dbReference type="ARBA" id="ARBA00022692"/>
    </source>
</evidence>
<evidence type="ECO:0000256" key="7">
    <source>
        <dbReference type="ARBA" id="ARBA00022982"/>
    </source>
</evidence>
<proteinExistence type="inferred from homology"/>
<dbReference type="InterPro" id="IPR050183">
    <property type="entry name" value="DsbB"/>
</dbReference>
<evidence type="ECO:0000256" key="12">
    <source>
        <dbReference type="ARBA" id="ARBA00023186"/>
    </source>
</evidence>
<comment type="similarity">
    <text evidence="2 14">Belongs to the DsbB family.</text>
</comment>
<organism evidence="16">
    <name type="scientific">Candidatus Thiocaldithrix dubininis</name>
    <dbReference type="NCBI Taxonomy" id="3080823"/>
    <lineage>
        <taxon>Bacteria</taxon>
        <taxon>Pseudomonadati</taxon>
        <taxon>Pseudomonadota</taxon>
        <taxon>Gammaproteobacteria</taxon>
        <taxon>Thiotrichales</taxon>
        <taxon>Thiotrichaceae</taxon>
        <taxon>Candidatus Thiocaldithrix</taxon>
    </lineage>
</organism>
<evidence type="ECO:0000256" key="11">
    <source>
        <dbReference type="ARBA" id="ARBA00023157"/>
    </source>
</evidence>
<dbReference type="GO" id="GO:0015035">
    <property type="term" value="F:protein-disulfide reductase activity"/>
    <property type="evidence" value="ECO:0007669"/>
    <property type="project" value="UniProtKB-UniRule"/>
</dbReference>
<dbReference type="AlphaFoldDB" id="A0AA95H7H8"/>
<feature type="topological domain" description="Cytoplasmic" evidence="14">
    <location>
        <begin position="1"/>
        <end position="9"/>
    </location>
</feature>
<feature type="transmembrane region" description="Helical" evidence="15">
    <location>
        <begin position="37"/>
        <end position="58"/>
    </location>
</feature>
<dbReference type="PANTHER" id="PTHR36570">
    <property type="entry name" value="DISULFIDE BOND FORMATION PROTEIN B"/>
    <property type="match status" value="1"/>
</dbReference>
<dbReference type="KEGG" id="tdu:QJT80_09185"/>
<dbReference type="InterPro" id="IPR023380">
    <property type="entry name" value="DsbB-like_sf"/>
</dbReference>
<feature type="disulfide bond" description="Redox-active" evidence="14">
    <location>
        <begin position="36"/>
        <end position="39"/>
    </location>
</feature>
<dbReference type="InterPro" id="IPR022920">
    <property type="entry name" value="Disulphide_bond_form_DsbB"/>
</dbReference>
<feature type="topological domain" description="Cytoplasmic" evidence="14">
    <location>
        <begin position="167"/>
        <end position="170"/>
    </location>
</feature>
<keyword evidence="7 14" id="KW-0249">Electron transport</keyword>
<dbReference type="Proteomes" id="UP001300672">
    <property type="component" value="Chromosome"/>
</dbReference>
<reference evidence="16" key="2">
    <citation type="submission" date="2023-04" db="EMBL/GenBank/DDBJ databases">
        <authorList>
            <person name="Beletskiy A.V."/>
            <person name="Mardanov A.V."/>
            <person name="Ravin N.V."/>
        </authorList>
    </citation>
    <scope>NUCLEOTIDE SEQUENCE</scope>
    <source>
        <strain evidence="16">GKL-01</strain>
    </source>
</reference>
<name>A0AA95H7H8_9GAMM</name>
<dbReference type="GO" id="GO:0009055">
    <property type="term" value="F:electron transfer activity"/>
    <property type="evidence" value="ECO:0007669"/>
    <property type="project" value="UniProtKB-UniRule"/>
</dbReference>
<dbReference type="GO" id="GO:0006457">
    <property type="term" value="P:protein folding"/>
    <property type="evidence" value="ECO:0007669"/>
    <property type="project" value="InterPro"/>
</dbReference>
<dbReference type="EMBL" id="CP124755">
    <property type="protein sequence ID" value="WGZ89674.1"/>
    <property type="molecule type" value="Genomic_DNA"/>
</dbReference>
<comment type="function">
    <text evidence="14">Required for disulfide bond formation in some periplasmic proteins. Acts by oxidizing the DsbA protein.</text>
</comment>
<keyword evidence="13 14" id="KW-0676">Redox-active center</keyword>
<dbReference type="InterPro" id="IPR003752">
    <property type="entry name" value="DiS_bond_form_DsbB/BdbC"/>
</dbReference>
<dbReference type="PANTHER" id="PTHR36570:SF3">
    <property type="entry name" value="DISULFIDE BOND FORMATION PROTEIN B"/>
    <property type="match status" value="1"/>
</dbReference>
<feature type="transmembrane region" description="Helical" evidence="15">
    <location>
        <begin position="70"/>
        <end position="90"/>
    </location>
</feature>
<evidence type="ECO:0000256" key="9">
    <source>
        <dbReference type="ARBA" id="ARBA00023002"/>
    </source>
</evidence>
<accession>A0AA95H7H8</accession>
<evidence type="ECO:0000313" key="16">
    <source>
        <dbReference type="EMBL" id="WGZ89674.1"/>
    </source>
</evidence>
<evidence type="ECO:0000256" key="13">
    <source>
        <dbReference type="ARBA" id="ARBA00023284"/>
    </source>
</evidence>
<feature type="transmembrane region" description="Helical" evidence="15">
    <location>
        <begin position="148"/>
        <end position="165"/>
    </location>
</feature>
<reference evidence="16" key="1">
    <citation type="journal article" date="2023" name="Int. J. Mol. Sci.">
        <title>Metagenomics Revealed a New Genus 'Candidatus Thiocaldithrix dubininis' gen. nov., sp. nov. and a New Species 'Candidatus Thiothrix putei' sp. nov. in the Family Thiotrichaceae, Some Members of Which Have Traits of Both Na+- and H+-Motive Energetics.</title>
        <authorList>
            <person name="Ravin N.V."/>
            <person name="Muntyan M.S."/>
            <person name="Smolyakov D.D."/>
            <person name="Rudenko T.S."/>
            <person name="Beletsky A.V."/>
            <person name="Mardanov A.V."/>
            <person name="Grabovich M.Y."/>
        </authorList>
    </citation>
    <scope>NUCLEOTIDE SEQUENCE</scope>
    <source>
        <strain evidence="16">GKL-01</strain>
    </source>
</reference>
<keyword evidence="11 14" id="KW-1015">Disulfide bond</keyword>
<keyword evidence="12 14" id="KW-0143">Chaperone</keyword>
<evidence type="ECO:0000256" key="4">
    <source>
        <dbReference type="ARBA" id="ARBA00022475"/>
    </source>
</evidence>
<feature type="transmembrane region" description="Helical" evidence="15">
    <location>
        <begin position="12"/>
        <end position="31"/>
    </location>
</feature>
<evidence type="ECO:0000256" key="1">
    <source>
        <dbReference type="ARBA" id="ARBA00004429"/>
    </source>
</evidence>
<gene>
    <name evidence="14" type="primary">dsbB</name>
    <name evidence="16" type="ORF">QJT80_09185</name>
</gene>
<evidence type="ECO:0000256" key="14">
    <source>
        <dbReference type="HAMAP-Rule" id="MF_00286"/>
    </source>
</evidence>
<evidence type="ECO:0000256" key="2">
    <source>
        <dbReference type="ARBA" id="ARBA00008823"/>
    </source>
</evidence>
<keyword evidence="6 14" id="KW-0812">Transmembrane</keyword>
<dbReference type="HAMAP" id="MF_00286">
    <property type="entry name" value="DsbB"/>
    <property type="match status" value="1"/>
</dbReference>
<feature type="topological domain" description="Periplasmic" evidence="14">
    <location>
        <begin position="27"/>
        <end position="44"/>
    </location>
</feature>
<keyword evidence="10 14" id="KW-0472">Membrane</keyword>
<evidence type="ECO:0000256" key="3">
    <source>
        <dbReference type="ARBA" id="ARBA00022448"/>
    </source>
</evidence>
<comment type="caution">
    <text evidence="14">Lacks conserved residue(s) required for the propagation of feature annotation.</text>
</comment>
<keyword evidence="3 14" id="KW-0813">Transport</keyword>
<keyword evidence="5" id="KW-0997">Cell inner membrane</keyword>
<evidence type="ECO:0000256" key="5">
    <source>
        <dbReference type="ARBA" id="ARBA00022519"/>
    </source>
</evidence>
<dbReference type="GO" id="GO:0005886">
    <property type="term" value="C:plasma membrane"/>
    <property type="evidence" value="ECO:0007669"/>
    <property type="project" value="UniProtKB-SubCell"/>
</dbReference>
<keyword evidence="4 14" id="KW-1003">Cell membrane</keyword>
<protein>
    <recommendedName>
        <fullName evidence="14">Disulfide bond formation protein B</fullName>
    </recommendedName>
    <alternativeName>
        <fullName evidence="14">Disulfide oxidoreductase</fullName>
    </alternativeName>
</protein>
<keyword evidence="9 14" id="KW-0560">Oxidoreductase</keyword>
<evidence type="ECO:0000256" key="15">
    <source>
        <dbReference type="SAM" id="Phobius"/>
    </source>
</evidence>
<dbReference type="SUPFAM" id="SSF158442">
    <property type="entry name" value="DsbB-like"/>
    <property type="match status" value="1"/>
</dbReference>
<keyword evidence="8 14" id="KW-1133">Transmembrane helix</keyword>
<evidence type="ECO:0000256" key="8">
    <source>
        <dbReference type="ARBA" id="ARBA00022989"/>
    </source>
</evidence>